<dbReference type="OMA" id="VMERFNH"/>
<dbReference type="AlphaFoldDB" id="A0A3Q4ML32"/>
<reference evidence="10" key="1">
    <citation type="submission" date="2025-08" db="UniProtKB">
        <authorList>
            <consortium name="Ensembl"/>
        </authorList>
    </citation>
    <scope>IDENTIFICATION</scope>
</reference>
<evidence type="ECO:0000259" key="9">
    <source>
        <dbReference type="PROSITE" id="PS51041"/>
    </source>
</evidence>
<evidence type="ECO:0000256" key="8">
    <source>
        <dbReference type="SAM" id="MobiDB-lite"/>
    </source>
</evidence>
<comment type="subcellular location">
    <subcellularLocation>
        <location evidence="1">Secreted</location>
        <location evidence="1">Extracellular space</location>
        <location evidence="1">Extracellular matrix</location>
    </subcellularLocation>
</comment>
<evidence type="ECO:0000256" key="4">
    <source>
        <dbReference type="ARBA" id="ARBA00022729"/>
    </source>
</evidence>
<evidence type="ECO:0000313" key="11">
    <source>
        <dbReference type="Proteomes" id="UP000261580"/>
    </source>
</evidence>
<dbReference type="STRING" id="32507.ENSNBRP00000013384"/>
<evidence type="ECO:0000256" key="6">
    <source>
        <dbReference type="ARBA" id="ARBA00023157"/>
    </source>
</evidence>
<feature type="coiled-coil region" evidence="7">
    <location>
        <begin position="432"/>
        <end position="493"/>
    </location>
</feature>
<keyword evidence="11" id="KW-1185">Reference proteome</keyword>
<name>A0A3Q4ML32_NEOBR</name>
<feature type="compositionally biased region" description="Polar residues" evidence="8">
    <location>
        <begin position="143"/>
        <end position="153"/>
    </location>
</feature>
<keyword evidence="2" id="KW-0964">Secreted</keyword>
<sequence length="921" mass="104064">MMENHYKMHPHPASRDATVEASEASCIKTGSRVCLRVASSSTDEVVKRENTNSESCWCHPVNGVFVCVFMCRYKLSTRPIYRQQQKIMTSLLWRCCPGHGGHNCEDTGESAASPSLESQRGGDLNHEQNDHQVPDSTLYDASYPSSQDNDTQPTPGPGHAHKHHHTSHQATNTHNHDRHPHHLDRDHPQQEHRTHGHQTPGEFLSLQPVMERFNHSLEQLSQRVGDLAHDVAQLKSSQLGAGHQMTLQEERDDGVEERLDARLDEVIQNIGEVKRQVEVQQTEMETRLHSQHVMLHYNLTSFKADIDGKLKRQQKTLQVSLQAMNATLTELKLDQWQMAEDERDQDDLRPPTNPPHQLLPPTDASELWDAIDRLDNTVVNNTVKVSLHTFQLSRHVKELEKQINDTARRTQVVFMETGLEVEDAKVKVLNRVKELEGNLSQQVKRLDDVEEDMDCLWTIPNACKNNSRIECNCESLQATVAMLQRDVANVTELANENRLALDENSRGGHWGTSSDWEPAVKALQLGLHRVRATKLVSKQAALCFCLTLDLGLTHLNASVSGLKHADRQQDAKIKVLDTTFNILLQDASRHSRVLKMLLGDEDEEEEEEEADFISVQALKEDLRHLQEQLREHDRVLKIEEVPSADQPPSWLPGNPRRGGGDALPAREQQMLFHPGDGGDLWNLERKVEEVERRLSQLEEKTCSCPNASRVVATVMNEVIWLKKGLEQHLGVFKNVFSNADMLARSNATLELDKLWQLLKKKEKKKQGGRREESERGGKRRSRRESPGEPVPTSLSERAPRFVAQPLQSVSGVVVFEPSLTQGQFYSGSTFTVPVDGIYLFVLTLHLRPGPAHVVLRSMGEEEKGGAWVPLQRQEVSKEGPATGVSLLLLREGQEVRLELRGGEWAESEDDMFACLLLYPTT</sequence>
<dbReference type="Pfam" id="PF07546">
    <property type="entry name" value="EMI"/>
    <property type="match status" value="1"/>
</dbReference>
<dbReference type="Bgee" id="ENSNBRG00000010374">
    <property type="expression patterns" value="Expressed in heart and 2 other cell types or tissues"/>
</dbReference>
<dbReference type="GeneTree" id="ENSGT00940000170913"/>
<feature type="coiled-coil region" evidence="7">
    <location>
        <begin position="217"/>
        <end position="283"/>
    </location>
</feature>
<evidence type="ECO:0000256" key="5">
    <source>
        <dbReference type="ARBA" id="ARBA00023054"/>
    </source>
</evidence>
<evidence type="ECO:0000256" key="7">
    <source>
        <dbReference type="SAM" id="Coils"/>
    </source>
</evidence>
<dbReference type="InterPro" id="IPR008983">
    <property type="entry name" value="Tumour_necrosis_fac-like_dom"/>
</dbReference>
<reference evidence="10" key="2">
    <citation type="submission" date="2025-09" db="UniProtKB">
        <authorList>
            <consortium name="Ensembl"/>
        </authorList>
    </citation>
    <scope>IDENTIFICATION</scope>
</reference>
<dbReference type="SMART" id="SM00110">
    <property type="entry name" value="C1Q"/>
    <property type="match status" value="1"/>
</dbReference>
<protein>
    <recommendedName>
        <fullName evidence="9">EMI domain-containing protein</fullName>
    </recommendedName>
</protein>
<dbReference type="SUPFAM" id="SSF49842">
    <property type="entry name" value="TNF-like"/>
    <property type="match status" value="1"/>
</dbReference>
<feature type="region of interest" description="Disordered" evidence="8">
    <location>
        <begin position="340"/>
        <end position="360"/>
    </location>
</feature>
<evidence type="ECO:0000313" key="10">
    <source>
        <dbReference type="Ensembl" id="ENSNBRP00000013384.1"/>
    </source>
</evidence>
<dbReference type="Proteomes" id="UP000261580">
    <property type="component" value="Unassembled WGS sequence"/>
</dbReference>
<evidence type="ECO:0000256" key="1">
    <source>
        <dbReference type="ARBA" id="ARBA00004498"/>
    </source>
</evidence>
<organism evidence="10 11">
    <name type="scientific">Neolamprologus brichardi</name>
    <name type="common">Fairy cichlid</name>
    <name type="synonym">Lamprologus brichardi</name>
    <dbReference type="NCBI Taxonomy" id="32507"/>
    <lineage>
        <taxon>Eukaryota</taxon>
        <taxon>Metazoa</taxon>
        <taxon>Chordata</taxon>
        <taxon>Craniata</taxon>
        <taxon>Vertebrata</taxon>
        <taxon>Euteleostomi</taxon>
        <taxon>Actinopterygii</taxon>
        <taxon>Neopterygii</taxon>
        <taxon>Teleostei</taxon>
        <taxon>Neoteleostei</taxon>
        <taxon>Acanthomorphata</taxon>
        <taxon>Ovalentaria</taxon>
        <taxon>Cichlomorphae</taxon>
        <taxon>Cichliformes</taxon>
        <taxon>Cichlidae</taxon>
        <taxon>African cichlids</taxon>
        <taxon>Pseudocrenilabrinae</taxon>
        <taxon>Lamprologini</taxon>
        <taxon>Neolamprologus</taxon>
    </lineage>
</organism>
<dbReference type="PANTHER" id="PTHR15427:SF40">
    <property type="entry name" value="MULTIMERIN-2 PRECURSOR"/>
    <property type="match status" value="1"/>
</dbReference>
<feature type="compositionally biased region" description="Basic and acidic residues" evidence="8">
    <location>
        <begin position="183"/>
        <end position="193"/>
    </location>
</feature>
<accession>A0A3Q4ML32</accession>
<keyword evidence="5 7" id="KW-0175">Coiled coil</keyword>
<dbReference type="PANTHER" id="PTHR15427">
    <property type="entry name" value="EMILIN ELASTIN MICROFIBRIL INTERFACE-LOCATED PROTEIN ELASTIN MICROFIBRIL INTERFACER"/>
    <property type="match status" value="1"/>
</dbReference>
<dbReference type="InterPro" id="IPR011489">
    <property type="entry name" value="EMI_domain"/>
</dbReference>
<evidence type="ECO:0000256" key="2">
    <source>
        <dbReference type="ARBA" id="ARBA00022525"/>
    </source>
</evidence>
<feature type="region of interest" description="Disordered" evidence="8">
    <location>
        <begin position="761"/>
        <end position="797"/>
    </location>
</feature>
<keyword evidence="3" id="KW-0272">Extracellular matrix</keyword>
<feature type="region of interest" description="Disordered" evidence="8">
    <location>
        <begin position="104"/>
        <end position="201"/>
    </location>
</feature>
<dbReference type="Ensembl" id="ENSNBRT00000013756.1">
    <property type="protein sequence ID" value="ENSNBRP00000013384.1"/>
    <property type="gene ID" value="ENSNBRG00000010374.1"/>
</dbReference>
<dbReference type="InterPro" id="IPR001073">
    <property type="entry name" value="C1q_dom"/>
</dbReference>
<evidence type="ECO:0000256" key="3">
    <source>
        <dbReference type="ARBA" id="ARBA00022530"/>
    </source>
</evidence>
<keyword evidence="4" id="KW-0732">Signal</keyword>
<feature type="compositionally biased region" description="Basic and acidic residues" evidence="8">
    <location>
        <begin position="123"/>
        <end position="133"/>
    </location>
</feature>
<dbReference type="InterPro" id="IPR050392">
    <property type="entry name" value="Collagen/C1q_domain"/>
</dbReference>
<feature type="domain" description="EMI" evidence="9">
    <location>
        <begin position="30"/>
        <end position="106"/>
    </location>
</feature>
<dbReference type="Gene3D" id="2.60.120.40">
    <property type="match status" value="1"/>
</dbReference>
<proteinExistence type="predicted"/>
<dbReference type="PROSITE" id="PS51041">
    <property type="entry name" value="EMI"/>
    <property type="match status" value="1"/>
</dbReference>
<keyword evidence="6" id="KW-1015">Disulfide bond</keyword>